<accession>A4BAT1</accession>
<dbReference type="AlphaFoldDB" id="A4BAT1"/>
<evidence type="ECO:0000313" key="8">
    <source>
        <dbReference type="Proteomes" id="UP000005953"/>
    </source>
</evidence>
<dbReference type="Gene3D" id="1.10.1740.10">
    <property type="match status" value="1"/>
</dbReference>
<reference evidence="7 8" key="1">
    <citation type="submission" date="2006-02" db="EMBL/GenBank/DDBJ databases">
        <authorList>
            <person name="Pinhassi J."/>
            <person name="Pedros-Alio C."/>
            <person name="Ferriera S."/>
            <person name="Johnson J."/>
            <person name="Kravitz S."/>
            <person name="Halpern A."/>
            <person name="Remington K."/>
            <person name="Beeson K."/>
            <person name="Tran B."/>
            <person name="Rogers Y.-H."/>
            <person name="Friedman R."/>
            <person name="Venter J.C."/>
        </authorList>
    </citation>
    <scope>NUCLEOTIDE SEQUENCE [LARGE SCALE GENOMIC DNA]</scope>
    <source>
        <strain evidence="7 8">MED297</strain>
    </source>
</reference>
<dbReference type="EMBL" id="AAOE01000003">
    <property type="protein sequence ID" value="EAR10544.1"/>
    <property type="molecule type" value="Genomic_DNA"/>
</dbReference>
<dbReference type="Gene3D" id="1.10.10.10">
    <property type="entry name" value="Winged helix-like DNA-binding domain superfamily/Winged helix DNA-binding domain"/>
    <property type="match status" value="1"/>
</dbReference>
<dbReference type="GO" id="GO:0003677">
    <property type="term" value="F:DNA binding"/>
    <property type="evidence" value="ECO:0007669"/>
    <property type="project" value="InterPro"/>
</dbReference>
<dbReference type="PANTHER" id="PTHR43133:SF62">
    <property type="entry name" value="RNA POLYMERASE SIGMA FACTOR SIGZ"/>
    <property type="match status" value="1"/>
</dbReference>
<keyword evidence="2" id="KW-0805">Transcription regulation</keyword>
<dbReference type="STRING" id="314283.MED297_11030"/>
<dbReference type="SUPFAM" id="SSF88946">
    <property type="entry name" value="Sigma2 domain of RNA polymerase sigma factors"/>
    <property type="match status" value="1"/>
</dbReference>
<dbReference type="RefSeq" id="WP_008041719.1">
    <property type="nucleotide sequence ID" value="NZ_CH724149.1"/>
</dbReference>
<dbReference type="InterPro" id="IPR007627">
    <property type="entry name" value="RNA_pol_sigma70_r2"/>
</dbReference>
<sequence length="184" mass="21797">MSLISKRQWQVEVNQLLAALRKGHHAAFNELYSKTTDRLHHLVISIVQDEHIAVDVLQEAYINVWTHRHRFELINGDAWSWLCQVFRNKAIDYYRTHKRTLRATENSARPEPYRESTQEWENTIDLKRILNPLNAKQRHSLISSYVLGYSHQELADEFNEPLGTVKSRIRRTLKQLESHQTCLQ</sequence>
<protein>
    <submittedName>
        <fullName evidence="7">Sigma-24 (FecI-like) protein</fullName>
    </submittedName>
</protein>
<dbReference type="CDD" id="cd06171">
    <property type="entry name" value="Sigma70_r4"/>
    <property type="match status" value="1"/>
</dbReference>
<gene>
    <name evidence="7" type="ORF">MED297_11030</name>
</gene>
<evidence type="ECO:0000256" key="3">
    <source>
        <dbReference type="ARBA" id="ARBA00023082"/>
    </source>
</evidence>
<comment type="caution">
    <text evidence="7">The sequence shown here is derived from an EMBL/GenBank/DDBJ whole genome shotgun (WGS) entry which is preliminary data.</text>
</comment>
<dbReference type="InterPro" id="IPR014284">
    <property type="entry name" value="RNA_pol_sigma-70_dom"/>
</dbReference>
<evidence type="ECO:0000313" key="7">
    <source>
        <dbReference type="EMBL" id="EAR10544.1"/>
    </source>
</evidence>
<comment type="similarity">
    <text evidence="1">Belongs to the sigma-70 factor family. ECF subfamily.</text>
</comment>
<dbReference type="NCBIfam" id="TIGR02937">
    <property type="entry name" value="sigma70-ECF"/>
    <property type="match status" value="1"/>
</dbReference>
<dbReference type="OrthoDB" id="9784272at2"/>
<dbReference type="InterPro" id="IPR039425">
    <property type="entry name" value="RNA_pol_sigma-70-like"/>
</dbReference>
<evidence type="ECO:0000256" key="1">
    <source>
        <dbReference type="ARBA" id="ARBA00010641"/>
    </source>
</evidence>
<proteinExistence type="inferred from homology"/>
<feature type="domain" description="RNA polymerase sigma factor 70 region 4 type 2" evidence="6">
    <location>
        <begin position="126"/>
        <end position="176"/>
    </location>
</feature>
<keyword evidence="4" id="KW-0804">Transcription</keyword>
<dbReference type="GO" id="GO:0006352">
    <property type="term" value="P:DNA-templated transcription initiation"/>
    <property type="evidence" value="ECO:0007669"/>
    <property type="project" value="InterPro"/>
</dbReference>
<dbReference type="InterPro" id="IPR013324">
    <property type="entry name" value="RNA_pol_sigma_r3/r4-like"/>
</dbReference>
<dbReference type="GO" id="GO:0016987">
    <property type="term" value="F:sigma factor activity"/>
    <property type="evidence" value="ECO:0007669"/>
    <property type="project" value="UniProtKB-KW"/>
</dbReference>
<dbReference type="Pfam" id="PF08281">
    <property type="entry name" value="Sigma70_r4_2"/>
    <property type="match status" value="1"/>
</dbReference>
<evidence type="ECO:0000259" key="6">
    <source>
        <dbReference type="Pfam" id="PF08281"/>
    </source>
</evidence>
<dbReference type="InterPro" id="IPR013249">
    <property type="entry name" value="RNA_pol_sigma70_r4_t2"/>
</dbReference>
<name>A4BAT1_9GAMM</name>
<dbReference type="InterPro" id="IPR013325">
    <property type="entry name" value="RNA_pol_sigma_r2"/>
</dbReference>
<feature type="domain" description="RNA polymerase sigma-70 region 2" evidence="5">
    <location>
        <begin position="31"/>
        <end position="100"/>
    </location>
</feature>
<dbReference type="PANTHER" id="PTHR43133">
    <property type="entry name" value="RNA POLYMERASE ECF-TYPE SIGMA FACTO"/>
    <property type="match status" value="1"/>
</dbReference>
<evidence type="ECO:0000256" key="2">
    <source>
        <dbReference type="ARBA" id="ARBA00023015"/>
    </source>
</evidence>
<evidence type="ECO:0000259" key="5">
    <source>
        <dbReference type="Pfam" id="PF04542"/>
    </source>
</evidence>
<dbReference type="Proteomes" id="UP000005953">
    <property type="component" value="Unassembled WGS sequence"/>
</dbReference>
<keyword evidence="3" id="KW-0731">Sigma factor</keyword>
<dbReference type="InterPro" id="IPR036388">
    <property type="entry name" value="WH-like_DNA-bd_sf"/>
</dbReference>
<dbReference type="HOGENOM" id="CLU_047691_9_3_6"/>
<keyword evidence="8" id="KW-1185">Reference proteome</keyword>
<dbReference type="SUPFAM" id="SSF88659">
    <property type="entry name" value="Sigma3 and sigma4 domains of RNA polymerase sigma factors"/>
    <property type="match status" value="1"/>
</dbReference>
<dbReference type="Pfam" id="PF04542">
    <property type="entry name" value="Sigma70_r2"/>
    <property type="match status" value="1"/>
</dbReference>
<organism evidence="7 8">
    <name type="scientific">Reinekea blandensis MED297</name>
    <dbReference type="NCBI Taxonomy" id="314283"/>
    <lineage>
        <taxon>Bacteria</taxon>
        <taxon>Pseudomonadati</taxon>
        <taxon>Pseudomonadota</taxon>
        <taxon>Gammaproteobacteria</taxon>
        <taxon>Oceanospirillales</taxon>
        <taxon>Saccharospirillaceae</taxon>
        <taxon>Reinekea</taxon>
    </lineage>
</organism>
<evidence type="ECO:0000256" key="4">
    <source>
        <dbReference type="ARBA" id="ARBA00023163"/>
    </source>
</evidence>